<keyword evidence="1" id="KW-1133">Transmembrane helix</keyword>
<dbReference type="PIRSF" id="PIRSF029693">
    <property type="entry name" value="UCP029693"/>
    <property type="match status" value="1"/>
</dbReference>
<sequence length="349" mass="39089">MLDSLQRIWFKLWDPLWSRLSGGRVAKSVTGLILLYLLVATGFGVYWSFEPSRFNLVEQANQQAQQRGQQPVVGYYTSEALILVTETLLDKPGGYISNDRLPPGIWLDNLPNWEFGVLVQARDMARALRKTFSRSQSQSTEDPDLAKAEPLLHFDSNSWILPDSEGEYRKAIKALRAYQASLSETSEESAQFYARADNLRDWLGDVSTRLGSLSQRLSASVGQRRLNTDLAGSPGAAQSTKTAHESEIQTPWMEIDDVFYEARGTAWALIHLLEAVEMDFAPTLEKKNARVSVDQIIRELEATQATIWSPMILNGTEFGFLANHSLVMASYISRANAAIIDLRELLSQG</sequence>
<evidence type="ECO:0000313" key="3">
    <source>
        <dbReference type="Proteomes" id="UP000629025"/>
    </source>
</evidence>
<reference evidence="3" key="1">
    <citation type="journal article" date="2019" name="Int. J. Syst. Evol. Microbiol.">
        <title>The Global Catalogue of Microorganisms (GCM) 10K type strain sequencing project: providing services to taxonomists for standard genome sequencing and annotation.</title>
        <authorList>
            <consortium name="The Broad Institute Genomics Platform"/>
            <consortium name="The Broad Institute Genome Sequencing Center for Infectious Disease"/>
            <person name="Wu L."/>
            <person name="Ma J."/>
        </authorList>
    </citation>
    <scope>NUCLEOTIDE SEQUENCE [LARGE SCALE GENOMIC DNA]</scope>
    <source>
        <strain evidence="3">CGMCC 1.15341</strain>
    </source>
</reference>
<dbReference type="EMBL" id="BMIJ01000002">
    <property type="protein sequence ID" value="GGB88821.1"/>
    <property type="molecule type" value="Genomic_DNA"/>
</dbReference>
<evidence type="ECO:0000256" key="1">
    <source>
        <dbReference type="SAM" id="Phobius"/>
    </source>
</evidence>
<protein>
    <recommendedName>
        <fullName evidence="4">DUF2333 family protein</fullName>
    </recommendedName>
</protein>
<proteinExistence type="predicted"/>
<dbReference type="Pfam" id="PF10095">
    <property type="entry name" value="DUF2333"/>
    <property type="match status" value="1"/>
</dbReference>
<dbReference type="Proteomes" id="UP000629025">
    <property type="component" value="Unassembled WGS sequence"/>
</dbReference>
<keyword evidence="3" id="KW-1185">Reference proteome</keyword>
<organism evidence="2 3">
    <name type="scientific">Marinobacterium zhoushanense</name>
    <dbReference type="NCBI Taxonomy" id="1679163"/>
    <lineage>
        <taxon>Bacteria</taxon>
        <taxon>Pseudomonadati</taxon>
        <taxon>Pseudomonadota</taxon>
        <taxon>Gammaproteobacteria</taxon>
        <taxon>Oceanospirillales</taxon>
        <taxon>Oceanospirillaceae</taxon>
        <taxon>Marinobacterium</taxon>
    </lineage>
</organism>
<name>A0ABQ1K8Q9_9GAMM</name>
<evidence type="ECO:0008006" key="4">
    <source>
        <dbReference type="Google" id="ProtNLM"/>
    </source>
</evidence>
<gene>
    <name evidence="2" type="ORF">GCM10011352_13530</name>
</gene>
<keyword evidence="1" id="KW-0812">Transmembrane</keyword>
<feature type="transmembrane region" description="Helical" evidence="1">
    <location>
        <begin position="29"/>
        <end position="49"/>
    </location>
</feature>
<accession>A0ABQ1K8Q9</accession>
<evidence type="ECO:0000313" key="2">
    <source>
        <dbReference type="EMBL" id="GGB88821.1"/>
    </source>
</evidence>
<dbReference type="InterPro" id="IPR016936">
    <property type="entry name" value="UCP029693"/>
</dbReference>
<comment type="caution">
    <text evidence="2">The sequence shown here is derived from an EMBL/GenBank/DDBJ whole genome shotgun (WGS) entry which is preliminary data.</text>
</comment>
<keyword evidence="1" id="KW-0472">Membrane</keyword>